<dbReference type="InterPro" id="IPR018062">
    <property type="entry name" value="HTH_AraC-typ_CS"/>
</dbReference>
<dbReference type="Pfam" id="PF12833">
    <property type="entry name" value="HTH_18"/>
    <property type="match status" value="1"/>
</dbReference>
<evidence type="ECO:0000313" key="9">
    <source>
        <dbReference type="EMBL" id="SHK12131.1"/>
    </source>
</evidence>
<proteinExistence type="predicted"/>
<dbReference type="Gene3D" id="1.10.10.60">
    <property type="entry name" value="Homeodomain-like"/>
    <property type="match status" value="2"/>
</dbReference>
<dbReference type="GO" id="GO:0003700">
    <property type="term" value="F:DNA-binding transcription factor activity"/>
    <property type="evidence" value="ECO:0007669"/>
    <property type="project" value="InterPro"/>
</dbReference>
<name>A0A1M6PW22_9FIRM</name>
<dbReference type="InterPro" id="IPR020449">
    <property type="entry name" value="Tscrpt_reg_AraC-type_HTH"/>
</dbReference>
<evidence type="ECO:0000313" key="10">
    <source>
        <dbReference type="Proteomes" id="UP000184536"/>
    </source>
</evidence>
<evidence type="ECO:0000256" key="2">
    <source>
        <dbReference type="ARBA" id="ARBA00023015"/>
    </source>
</evidence>
<protein>
    <recommendedName>
        <fullName evidence="1">Stage 0 sporulation protein A homolog</fullName>
    </recommendedName>
</protein>
<feature type="domain" description="Response regulatory" evidence="8">
    <location>
        <begin position="3"/>
        <end position="120"/>
    </location>
</feature>
<keyword evidence="2" id="KW-0805">Transcription regulation</keyword>
<evidence type="ECO:0000259" key="7">
    <source>
        <dbReference type="PROSITE" id="PS01124"/>
    </source>
</evidence>
<accession>A0A1M6PW22</accession>
<comment type="function">
    <text evidence="5">May play the central regulatory role in sporulation. It may be an element of the effector pathway responsible for the activation of sporulation genes in response to nutritional stress. Spo0A may act in concert with spo0H (a sigma factor) to control the expression of some genes that are critical to the sporulation process.</text>
</comment>
<reference evidence="10" key="1">
    <citation type="submission" date="2016-11" db="EMBL/GenBank/DDBJ databases">
        <authorList>
            <person name="Varghese N."/>
            <person name="Submissions S."/>
        </authorList>
    </citation>
    <scope>NUCLEOTIDE SEQUENCE [LARGE SCALE GENOMIC DNA]</scope>
    <source>
        <strain evidence="10">DSM 17957</strain>
    </source>
</reference>
<dbReference type="InterPro" id="IPR018060">
    <property type="entry name" value="HTH_AraC"/>
</dbReference>
<evidence type="ECO:0000259" key="8">
    <source>
        <dbReference type="PROSITE" id="PS50110"/>
    </source>
</evidence>
<dbReference type="STRING" id="1121919.SAMN02745975_03695"/>
<dbReference type="CDD" id="cd17536">
    <property type="entry name" value="REC_YesN-like"/>
    <property type="match status" value="1"/>
</dbReference>
<keyword evidence="10" id="KW-1185">Reference proteome</keyword>
<gene>
    <name evidence="9" type="ORF">SAMN02745975_03695</name>
</gene>
<dbReference type="PANTHER" id="PTHR43280:SF2">
    <property type="entry name" value="HTH-TYPE TRANSCRIPTIONAL REGULATOR EXSA"/>
    <property type="match status" value="1"/>
</dbReference>
<dbReference type="InterPro" id="IPR001789">
    <property type="entry name" value="Sig_transdc_resp-reg_receiver"/>
</dbReference>
<evidence type="ECO:0000256" key="1">
    <source>
        <dbReference type="ARBA" id="ARBA00018672"/>
    </source>
</evidence>
<dbReference type="Pfam" id="PF00072">
    <property type="entry name" value="Response_reg"/>
    <property type="match status" value="1"/>
</dbReference>
<dbReference type="PROSITE" id="PS01124">
    <property type="entry name" value="HTH_ARAC_FAMILY_2"/>
    <property type="match status" value="1"/>
</dbReference>
<dbReference type="PANTHER" id="PTHR43280">
    <property type="entry name" value="ARAC-FAMILY TRANSCRIPTIONAL REGULATOR"/>
    <property type="match status" value="1"/>
</dbReference>
<dbReference type="GO" id="GO:0043565">
    <property type="term" value="F:sequence-specific DNA binding"/>
    <property type="evidence" value="ECO:0007669"/>
    <property type="project" value="InterPro"/>
</dbReference>
<dbReference type="AlphaFoldDB" id="A0A1M6PW22"/>
<dbReference type="EMBL" id="FQZV01000076">
    <property type="protein sequence ID" value="SHK12131.1"/>
    <property type="molecule type" value="Genomic_DNA"/>
</dbReference>
<keyword evidence="6" id="KW-0597">Phosphoprotein</keyword>
<evidence type="ECO:0000256" key="5">
    <source>
        <dbReference type="ARBA" id="ARBA00024867"/>
    </source>
</evidence>
<dbReference type="PRINTS" id="PR00032">
    <property type="entry name" value="HTHARAC"/>
</dbReference>
<dbReference type="PROSITE" id="PS50110">
    <property type="entry name" value="RESPONSE_REGULATORY"/>
    <property type="match status" value="1"/>
</dbReference>
<dbReference type="SUPFAM" id="SSF46689">
    <property type="entry name" value="Homeodomain-like"/>
    <property type="match status" value="2"/>
</dbReference>
<feature type="modified residue" description="4-aspartylphosphate" evidence="6">
    <location>
        <position position="55"/>
    </location>
</feature>
<evidence type="ECO:0000256" key="3">
    <source>
        <dbReference type="ARBA" id="ARBA00023125"/>
    </source>
</evidence>
<dbReference type="InterPro" id="IPR009057">
    <property type="entry name" value="Homeodomain-like_sf"/>
</dbReference>
<dbReference type="Proteomes" id="UP000184536">
    <property type="component" value="Unassembled WGS sequence"/>
</dbReference>
<organism evidence="9 10">
    <name type="scientific">Geosporobacter subterraneus DSM 17957</name>
    <dbReference type="NCBI Taxonomy" id="1121919"/>
    <lineage>
        <taxon>Bacteria</taxon>
        <taxon>Bacillati</taxon>
        <taxon>Bacillota</taxon>
        <taxon>Clostridia</taxon>
        <taxon>Peptostreptococcales</taxon>
        <taxon>Thermotaleaceae</taxon>
        <taxon>Geosporobacter</taxon>
    </lineage>
</organism>
<evidence type="ECO:0000256" key="6">
    <source>
        <dbReference type="PROSITE-ProRule" id="PRU00169"/>
    </source>
</evidence>
<dbReference type="GO" id="GO:0000160">
    <property type="term" value="P:phosphorelay signal transduction system"/>
    <property type="evidence" value="ECO:0007669"/>
    <property type="project" value="InterPro"/>
</dbReference>
<dbReference type="SUPFAM" id="SSF52172">
    <property type="entry name" value="CheY-like"/>
    <property type="match status" value="1"/>
</dbReference>
<keyword evidence="3" id="KW-0238">DNA-binding</keyword>
<dbReference type="SMART" id="SM00342">
    <property type="entry name" value="HTH_ARAC"/>
    <property type="match status" value="1"/>
</dbReference>
<evidence type="ECO:0000256" key="4">
    <source>
        <dbReference type="ARBA" id="ARBA00023163"/>
    </source>
</evidence>
<dbReference type="PROSITE" id="PS00041">
    <property type="entry name" value="HTH_ARAC_FAMILY_1"/>
    <property type="match status" value="1"/>
</dbReference>
<dbReference type="InterPro" id="IPR011006">
    <property type="entry name" value="CheY-like_superfamily"/>
</dbReference>
<dbReference type="SMART" id="SM00448">
    <property type="entry name" value="REC"/>
    <property type="match status" value="1"/>
</dbReference>
<dbReference type="RefSeq" id="WP_110942655.1">
    <property type="nucleotide sequence ID" value="NZ_FQZV01000076.1"/>
</dbReference>
<dbReference type="OrthoDB" id="324626at2"/>
<feature type="domain" description="HTH araC/xylS-type" evidence="7">
    <location>
        <begin position="429"/>
        <end position="527"/>
    </location>
</feature>
<dbReference type="Gene3D" id="3.40.50.2300">
    <property type="match status" value="1"/>
</dbReference>
<keyword evidence="4" id="KW-0804">Transcription</keyword>
<sequence length="534" mass="61549">MIKLLIADDEHLVAESIRFIIEKYTEGVEIAGIARSGREAIEKALELKPDIIFMDIRMPGIDGIEAIRQIKATNGEVLFVIVTAYEYFNYAKDAVNLGVHEYLLKPVNKHRVVETIHTASQSILTKRRAIQREMLLKEKMNKIIPHMEGQFIYSQLLSGRMINDIAFYEDVFGMGLAHGYVMLAIVEESESYGREETLKNSLDKQRFYDIFSLELKSLIPCLIGPPMLDRTVAYIPVNMDEDSYTARNMAIETAQRLVNRVKKHINIRYKIGIGRRYDIGDFLKSSNEAYMAAAVANKDSVIHYEDVILSVNTVDTYPVNKEKMLIHKMLTGDLDGVLESFEEIFWWLTVNYKEDMDKIKSKLLELLVVIKRSIPYEVKENDISEQGQFIQLLRIENISELKASYSNFLKDITLAIGENREKELNGLILKSLKYINSSYHKNISLDDVAKEVNMSYHYFSKFFKETTGKNFVDYLTEVRIERSKELLQDLSASIKEICHEIGYSDPNYFCKIFKKVTGMTPTEFRSNSLSQEVI</sequence>